<name>A0A0E9WDW7_ANGAN</name>
<protein>
    <submittedName>
        <fullName evidence="1">Uncharacterized protein</fullName>
    </submittedName>
</protein>
<organism evidence="1">
    <name type="scientific">Anguilla anguilla</name>
    <name type="common">European freshwater eel</name>
    <name type="synonym">Muraena anguilla</name>
    <dbReference type="NCBI Taxonomy" id="7936"/>
    <lineage>
        <taxon>Eukaryota</taxon>
        <taxon>Metazoa</taxon>
        <taxon>Chordata</taxon>
        <taxon>Craniata</taxon>
        <taxon>Vertebrata</taxon>
        <taxon>Euteleostomi</taxon>
        <taxon>Actinopterygii</taxon>
        <taxon>Neopterygii</taxon>
        <taxon>Teleostei</taxon>
        <taxon>Anguilliformes</taxon>
        <taxon>Anguillidae</taxon>
        <taxon>Anguilla</taxon>
    </lineage>
</organism>
<sequence length="55" mass="6118">MAVYSRALSFSALHSLKINLKNLNGMDSKISLPILSRTFPAKCQMNNQMDCKTGE</sequence>
<reference evidence="1" key="1">
    <citation type="submission" date="2014-11" db="EMBL/GenBank/DDBJ databases">
        <authorList>
            <person name="Amaro Gonzalez C."/>
        </authorList>
    </citation>
    <scope>NUCLEOTIDE SEQUENCE</scope>
</reference>
<reference evidence="1" key="2">
    <citation type="journal article" date="2015" name="Fish Shellfish Immunol.">
        <title>Early steps in the European eel (Anguilla anguilla)-Vibrio vulnificus interaction in the gills: Role of the RtxA13 toxin.</title>
        <authorList>
            <person name="Callol A."/>
            <person name="Pajuelo D."/>
            <person name="Ebbesson L."/>
            <person name="Teles M."/>
            <person name="MacKenzie S."/>
            <person name="Amaro C."/>
        </authorList>
    </citation>
    <scope>NUCLEOTIDE SEQUENCE</scope>
</reference>
<dbReference type="AlphaFoldDB" id="A0A0E9WDW7"/>
<proteinExistence type="predicted"/>
<evidence type="ECO:0000313" key="1">
    <source>
        <dbReference type="EMBL" id="JAH88542.1"/>
    </source>
</evidence>
<accession>A0A0E9WDW7</accession>
<dbReference type="EMBL" id="GBXM01020035">
    <property type="protein sequence ID" value="JAH88542.1"/>
    <property type="molecule type" value="Transcribed_RNA"/>
</dbReference>